<keyword evidence="1" id="KW-0677">Repeat</keyword>
<evidence type="ECO:0000313" key="3">
    <source>
        <dbReference type="EMBL" id="PVH95036.1"/>
    </source>
</evidence>
<feature type="non-terminal residue" evidence="3">
    <location>
        <position position="1"/>
    </location>
</feature>
<dbReference type="AlphaFoldDB" id="A0A2V1DA82"/>
<sequence length="328" mass="37815">SSLSTETLAQIQKLLIIPNEAIEALTCKCILQKLSLDNARKRFDEVSIAHEQTFRWLLENEREYDDSQQRHARKVLIQWLATESGVFHILGKLGSGKSTLMKFLFKQPQTRSHLQKWAGQRKLLMGQFFFWKPGNASQKSLRGMKTSLLYSLLEQSPELTQMLFPVHWEDTTKFIRAAGQSYPDSESFSEDEIENAFQEVLTNQTIGERYRFCLFLDALDEYEENDSNLNLFNLAREIHAIVTTGNGRIKLCVSSRGDNAFVDKFNSVYCIKLQSLTTKDIERFTRDRLLEVSKDAEIDVLVRKVGERADGIFLWTSLVVAQLRKCLD</sequence>
<dbReference type="InterPro" id="IPR027417">
    <property type="entry name" value="P-loop_NTPase"/>
</dbReference>
<dbReference type="InterPro" id="IPR056884">
    <property type="entry name" value="NPHP3-like_N"/>
</dbReference>
<dbReference type="Proteomes" id="UP000244855">
    <property type="component" value="Unassembled WGS sequence"/>
</dbReference>
<dbReference type="PANTHER" id="PTHR10039:SF5">
    <property type="entry name" value="NACHT DOMAIN-CONTAINING PROTEIN"/>
    <property type="match status" value="1"/>
</dbReference>
<gene>
    <name evidence="3" type="ORF">DM02DRAFT_471958</name>
</gene>
<dbReference type="EMBL" id="KZ805510">
    <property type="protein sequence ID" value="PVH95036.1"/>
    <property type="molecule type" value="Genomic_DNA"/>
</dbReference>
<organism evidence="3 4">
    <name type="scientific">Periconia macrospinosa</name>
    <dbReference type="NCBI Taxonomy" id="97972"/>
    <lineage>
        <taxon>Eukaryota</taxon>
        <taxon>Fungi</taxon>
        <taxon>Dikarya</taxon>
        <taxon>Ascomycota</taxon>
        <taxon>Pezizomycotina</taxon>
        <taxon>Dothideomycetes</taxon>
        <taxon>Pleosporomycetidae</taxon>
        <taxon>Pleosporales</taxon>
        <taxon>Massarineae</taxon>
        <taxon>Periconiaceae</taxon>
        <taxon>Periconia</taxon>
    </lineage>
</organism>
<dbReference type="SUPFAM" id="SSF52540">
    <property type="entry name" value="P-loop containing nucleoside triphosphate hydrolases"/>
    <property type="match status" value="1"/>
</dbReference>
<feature type="domain" description="Nephrocystin 3-like N-terminal" evidence="2">
    <location>
        <begin position="76"/>
        <end position="256"/>
    </location>
</feature>
<evidence type="ECO:0000259" key="2">
    <source>
        <dbReference type="Pfam" id="PF24883"/>
    </source>
</evidence>
<keyword evidence="4" id="KW-1185">Reference proteome</keyword>
<dbReference type="PANTHER" id="PTHR10039">
    <property type="entry name" value="AMELOGENIN"/>
    <property type="match status" value="1"/>
</dbReference>
<dbReference type="STRING" id="97972.A0A2V1DA82"/>
<accession>A0A2V1DA82</accession>
<proteinExistence type="predicted"/>
<dbReference type="Gene3D" id="3.40.50.300">
    <property type="entry name" value="P-loop containing nucleotide triphosphate hydrolases"/>
    <property type="match status" value="1"/>
</dbReference>
<protein>
    <recommendedName>
        <fullName evidence="2">Nephrocystin 3-like N-terminal domain-containing protein</fullName>
    </recommendedName>
</protein>
<feature type="non-terminal residue" evidence="3">
    <location>
        <position position="328"/>
    </location>
</feature>
<dbReference type="Pfam" id="PF24883">
    <property type="entry name" value="NPHP3_N"/>
    <property type="match status" value="1"/>
</dbReference>
<name>A0A2V1DA82_9PLEO</name>
<reference evidence="3 4" key="1">
    <citation type="journal article" date="2018" name="Sci. Rep.">
        <title>Comparative genomics provides insights into the lifestyle and reveals functional heterogeneity of dark septate endophytic fungi.</title>
        <authorList>
            <person name="Knapp D.G."/>
            <person name="Nemeth J.B."/>
            <person name="Barry K."/>
            <person name="Hainaut M."/>
            <person name="Henrissat B."/>
            <person name="Johnson J."/>
            <person name="Kuo A."/>
            <person name="Lim J.H.P."/>
            <person name="Lipzen A."/>
            <person name="Nolan M."/>
            <person name="Ohm R.A."/>
            <person name="Tamas L."/>
            <person name="Grigoriev I.V."/>
            <person name="Spatafora J.W."/>
            <person name="Nagy L.G."/>
            <person name="Kovacs G.M."/>
        </authorList>
    </citation>
    <scope>NUCLEOTIDE SEQUENCE [LARGE SCALE GENOMIC DNA]</scope>
    <source>
        <strain evidence="3 4">DSE2036</strain>
    </source>
</reference>
<evidence type="ECO:0000256" key="1">
    <source>
        <dbReference type="ARBA" id="ARBA00022737"/>
    </source>
</evidence>
<evidence type="ECO:0000313" key="4">
    <source>
        <dbReference type="Proteomes" id="UP000244855"/>
    </source>
</evidence>
<dbReference type="OrthoDB" id="443402at2759"/>